<organism evidence="1 2">
    <name type="scientific">Halodesulfovibrio spirochaetisodalis</name>
    <dbReference type="NCBI Taxonomy" id="1560234"/>
    <lineage>
        <taxon>Bacteria</taxon>
        <taxon>Pseudomonadati</taxon>
        <taxon>Thermodesulfobacteriota</taxon>
        <taxon>Desulfovibrionia</taxon>
        <taxon>Desulfovibrionales</taxon>
        <taxon>Desulfovibrionaceae</taxon>
        <taxon>Halodesulfovibrio</taxon>
    </lineage>
</organism>
<sequence length="685" mass="76485">MSSVTVTQNNFNGGELSPLMGARTDQTRYGNGCKKLHNMLVLPHGPATRRPGFQYLGECYYKDRYVRLIPFTFNADQTYILEFGHKYMRIWKDGGLVINKTGRPVEVHTPWTSELVPALSVCQSADVMFVACSAYEPCRILRKAHDVWHIESVRLGSRMKVPFLLDAKVKEKGTRDYSYIVTAIDPFTREESGPSESFTVKGPETISVDDPVTLTWESENKDAVYAVYKCWNESGKYGFVGQAKKRRWIDRGATPDFKEGFPIYRTMFQRADAYPSVVQFYQQRLCFAATNSQPQTVWMSRSGSYNNFNISDPLRDDDSIAATIAAERVNKIEWMLPGRRLIVGTAGSEWSLGGAENKAITPSSIKFERQSVIGAAPLAPLLVGENILFVQHGGKVIRELQYSLQRDGYMGTELSILSEHLFRDNPVVSWAYQQEPYSIIWCVLQDGSLVGATYERGHDVIGWHKHSSQGKFESVCCIQGKDGDELWCVVRREINGEERRYIERLVSYGAQDVTEQIFMDSAMSYRGEKTEVCSGLEHLEGKTVQILADGYVCPPQVVRNGRIQLPTPASVVHAGLQYTSELIPVEPEIVLTSGSSSGKARRVGRVCAKFHESAGVQIGAGASAPRDVAMRDEPGLDLPPALFSGEKVVDVSGGYAMQSDVVFRMEEPLPATLLSYTMQVEIGER</sequence>
<dbReference type="OrthoDB" id="5438497at2"/>
<dbReference type="PATRIC" id="fig|1560234.3.peg.3416"/>
<protein>
    <submittedName>
        <fullName evidence="1">Uncharacterized protein</fullName>
    </submittedName>
</protein>
<dbReference type="STRING" id="1560234.SP90_07215"/>
<dbReference type="RefSeq" id="WP_066854044.1">
    <property type="nucleotide sequence ID" value="NZ_JXMS01000009.1"/>
</dbReference>
<comment type="caution">
    <text evidence="1">The sequence shown here is derived from an EMBL/GenBank/DDBJ whole genome shotgun (WGS) entry which is preliminary data.</text>
</comment>
<accession>A0A1B7XEW5</accession>
<dbReference type="AlphaFoldDB" id="A0A1B7XEW5"/>
<gene>
    <name evidence="1" type="ORF">SP90_07215</name>
</gene>
<evidence type="ECO:0000313" key="2">
    <source>
        <dbReference type="Proteomes" id="UP000091979"/>
    </source>
</evidence>
<name>A0A1B7XEW5_9BACT</name>
<dbReference type="Proteomes" id="UP000091979">
    <property type="component" value="Unassembled WGS sequence"/>
</dbReference>
<evidence type="ECO:0000313" key="1">
    <source>
        <dbReference type="EMBL" id="OBQ52736.1"/>
    </source>
</evidence>
<keyword evidence="2" id="KW-1185">Reference proteome</keyword>
<dbReference type="EMBL" id="JXMS01000009">
    <property type="protein sequence ID" value="OBQ52736.1"/>
    <property type="molecule type" value="Genomic_DNA"/>
</dbReference>
<reference evidence="1 2" key="1">
    <citation type="submission" date="2015-01" db="EMBL/GenBank/DDBJ databases">
        <title>Desulfovibrio sp. JC271 draft genome sequence.</title>
        <authorList>
            <person name="Shivani Y."/>
            <person name="Subhash Y."/>
            <person name="Sasikala C."/>
            <person name="Ramana C.V."/>
        </authorList>
    </citation>
    <scope>NUCLEOTIDE SEQUENCE [LARGE SCALE GENOMIC DNA]</scope>
    <source>
        <strain evidence="1 2">JC271</strain>
    </source>
</reference>
<proteinExistence type="predicted"/>